<evidence type="ECO:0000256" key="3">
    <source>
        <dbReference type="ARBA" id="ARBA00011291"/>
    </source>
</evidence>
<keyword evidence="5 12" id="KW-0138">CF(0)</keyword>
<evidence type="ECO:0000256" key="13">
    <source>
        <dbReference type="SAM" id="Phobius"/>
    </source>
</evidence>
<keyword evidence="9 12" id="KW-0406">Ion transport</keyword>
<keyword evidence="8 13" id="KW-1133">Transmembrane helix</keyword>
<keyword evidence="6 12" id="KW-0812">Transmembrane</keyword>
<name>A0A0S2MNY5_9CUCU</name>
<comment type="subunit">
    <text evidence="3">F-type ATPases have 2 components, CF(1) - the catalytic core - and CF(0) - the membrane proton channel.</text>
</comment>
<dbReference type="GO" id="GO:0031966">
    <property type="term" value="C:mitochondrial membrane"/>
    <property type="evidence" value="ECO:0007669"/>
    <property type="project" value="UniProtKB-SubCell"/>
</dbReference>
<feature type="transmembrane region" description="Helical" evidence="13">
    <location>
        <begin position="6"/>
        <end position="29"/>
    </location>
</feature>
<keyword evidence="10 12" id="KW-0496">Mitochondrion</keyword>
<sequence length="51" mass="6007">MPQMSPLSWLTLFILFTLALVIINILNFYTPILSKSPQPLKLKKMSTNWKW</sequence>
<dbReference type="EMBL" id="JX412754">
    <property type="protein sequence ID" value="ALO76435.1"/>
    <property type="molecule type" value="Genomic_DNA"/>
</dbReference>
<evidence type="ECO:0000313" key="14">
    <source>
        <dbReference type="EMBL" id="ALO76435.1"/>
    </source>
</evidence>
<geneLocation type="mitochondrion" evidence="14"/>
<evidence type="ECO:0000256" key="9">
    <source>
        <dbReference type="ARBA" id="ARBA00023065"/>
    </source>
</evidence>
<dbReference type="InterPro" id="IPR001421">
    <property type="entry name" value="ATP8_metazoa"/>
</dbReference>
<dbReference type="Pfam" id="PF00895">
    <property type="entry name" value="ATP-synt_8"/>
    <property type="match status" value="1"/>
</dbReference>
<evidence type="ECO:0000256" key="6">
    <source>
        <dbReference type="ARBA" id="ARBA00022692"/>
    </source>
</evidence>
<proteinExistence type="inferred from homology"/>
<evidence type="ECO:0000256" key="2">
    <source>
        <dbReference type="ARBA" id="ARBA00008892"/>
    </source>
</evidence>
<protein>
    <recommendedName>
        <fullName evidence="12">ATP synthase complex subunit 8</fullName>
    </recommendedName>
</protein>
<gene>
    <name evidence="14" type="primary">atp8</name>
</gene>
<evidence type="ECO:0000256" key="10">
    <source>
        <dbReference type="ARBA" id="ARBA00023128"/>
    </source>
</evidence>
<evidence type="ECO:0000256" key="7">
    <source>
        <dbReference type="ARBA" id="ARBA00022781"/>
    </source>
</evidence>
<comment type="similarity">
    <text evidence="2 12">Belongs to the ATPase protein 8 family.</text>
</comment>
<dbReference type="AlphaFoldDB" id="A0A0S2MNY5"/>
<evidence type="ECO:0000256" key="4">
    <source>
        <dbReference type="ARBA" id="ARBA00022448"/>
    </source>
</evidence>
<dbReference type="GO" id="GO:0015986">
    <property type="term" value="P:proton motive force-driven ATP synthesis"/>
    <property type="evidence" value="ECO:0007669"/>
    <property type="project" value="InterPro"/>
</dbReference>
<evidence type="ECO:0000256" key="12">
    <source>
        <dbReference type="RuleBase" id="RU003661"/>
    </source>
</evidence>
<accession>A0A0S2MNY5</accession>
<keyword evidence="11 13" id="KW-0472">Membrane</keyword>
<evidence type="ECO:0000256" key="1">
    <source>
        <dbReference type="ARBA" id="ARBA00004304"/>
    </source>
</evidence>
<reference evidence="14" key="1">
    <citation type="submission" date="2012-06" db="EMBL/GenBank/DDBJ databases">
        <title>Mitogenomics of the Coleoptera under dense taxon sampling.</title>
        <authorList>
            <person name="Timmermans M.J.T.N."/>
            <person name="Lim J."/>
            <person name="Dodsworth S."/>
            <person name="Haran J."/>
            <person name="Ahrens D."/>
            <person name="Bocak L."/>
            <person name="London A."/>
            <person name="Culverwell L."/>
            <person name="Vogler A.P."/>
        </authorList>
    </citation>
    <scope>NUCLEOTIDE SEQUENCE</scope>
</reference>
<evidence type="ECO:0000256" key="8">
    <source>
        <dbReference type="ARBA" id="ARBA00022989"/>
    </source>
</evidence>
<keyword evidence="4 12" id="KW-0813">Transport</keyword>
<organism evidence="14">
    <name type="scientific">Impressosora (Neoeutrapela) sp. EUT01</name>
    <dbReference type="NCBI Taxonomy" id="1205672"/>
    <lineage>
        <taxon>Eukaryota</taxon>
        <taxon>Metazoa</taxon>
        <taxon>Ecdysozoa</taxon>
        <taxon>Arthropoda</taxon>
        <taxon>Hexapoda</taxon>
        <taxon>Insecta</taxon>
        <taxon>Pterygota</taxon>
        <taxon>Neoptera</taxon>
        <taxon>Endopterygota</taxon>
        <taxon>Coleoptera</taxon>
        <taxon>Polyphaga</taxon>
        <taxon>Cucujiformia</taxon>
        <taxon>Tenebrionidae</taxon>
        <taxon>Impressosora</taxon>
    </lineage>
</organism>
<evidence type="ECO:0000256" key="11">
    <source>
        <dbReference type="ARBA" id="ARBA00023136"/>
    </source>
</evidence>
<keyword evidence="7 12" id="KW-0375">Hydrogen ion transport</keyword>
<dbReference type="GO" id="GO:0045259">
    <property type="term" value="C:proton-transporting ATP synthase complex"/>
    <property type="evidence" value="ECO:0007669"/>
    <property type="project" value="UniProtKB-KW"/>
</dbReference>
<comment type="subcellular location">
    <subcellularLocation>
        <location evidence="1 12">Mitochondrion membrane</location>
        <topology evidence="1 12">Single-pass membrane protein</topology>
    </subcellularLocation>
</comment>
<evidence type="ECO:0000256" key="5">
    <source>
        <dbReference type="ARBA" id="ARBA00022547"/>
    </source>
</evidence>
<dbReference type="GO" id="GO:0015078">
    <property type="term" value="F:proton transmembrane transporter activity"/>
    <property type="evidence" value="ECO:0007669"/>
    <property type="project" value="InterPro"/>
</dbReference>